<comment type="caution">
    <text evidence="8">The sequence shown here is derived from an EMBL/GenBank/DDBJ whole genome shotgun (WGS) entry which is preliminary data.</text>
</comment>
<sequence>MGFILSFTDKFVAALSLWPFASFMLTLPILAYLYHRDGRLKVWSAAGAYLVVLYFLGLGCFTLYPLPSGTEGLGITYGIAPQLNPIAFVGDIYRDGITAVLQIVMNVVFFVPLGFIASRAFHMRFQTTLLLGFATSLLIETAQLTGFFWLYPYAYRTFDVCDLMWNTGGAVAGWWAARLLARVLPQAQRDEDSITTSPGFVRRSVAFMLDGVIVLVATLCVWSLIILITPNGLDVRFAEGSGMAWITLVIFVIVQFFIPLANRGKTPGGSFVRMTCETKERGPIMRVVFLAVRLVVIIGAFMYAPLAMPLLGLFFIIAHRMPYDYL</sequence>
<feature type="transmembrane region" description="Helical" evidence="5">
    <location>
        <begin position="242"/>
        <end position="261"/>
    </location>
</feature>
<dbReference type="InterPro" id="IPR006976">
    <property type="entry name" value="VanZ-like"/>
</dbReference>
<evidence type="ECO:0000256" key="3">
    <source>
        <dbReference type="ARBA" id="ARBA00022989"/>
    </source>
</evidence>
<dbReference type="AlphaFoldDB" id="A0A3E4QSF1"/>
<reference evidence="8 9" key="1">
    <citation type="submission" date="2018-08" db="EMBL/GenBank/DDBJ databases">
        <title>A genome reference for cultivated species of the human gut microbiota.</title>
        <authorList>
            <person name="Zou Y."/>
            <person name="Xue W."/>
            <person name="Luo G."/>
        </authorList>
    </citation>
    <scope>NUCLEOTIDE SEQUENCE [LARGE SCALE GENOMIC DNA]</scope>
    <source>
        <strain evidence="8 9">TF08-14</strain>
    </source>
</reference>
<dbReference type="Pfam" id="PF04892">
    <property type="entry name" value="VanZ"/>
    <property type="match status" value="1"/>
</dbReference>
<proteinExistence type="predicted"/>
<organism evidence="8 9">
    <name type="scientific">Collinsella tanakaei</name>
    <dbReference type="NCBI Taxonomy" id="626935"/>
    <lineage>
        <taxon>Bacteria</taxon>
        <taxon>Bacillati</taxon>
        <taxon>Actinomycetota</taxon>
        <taxon>Coriobacteriia</taxon>
        <taxon>Coriobacteriales</taxon>
        <taxon>Coriobacteriaceae</taxon>
        <taxon>Collinsella</taxon>
    </lineage>
</organism>
<evidence type="ECO:0000313" key="8">
    <source>
        <dbReference type="EMBL" id="RGL10110.1"/>
    </source>
</evidence>
<evidence type="ECO:0000259" key="6">
    <source>
        <dbReference type="Pfam" id="PF04892"/>
    </source>
</evidence>
<evidence type="ECO:0000256" key="4">
    <source>
        <dbReference type="ARBA" id="ARBA00023136"/>
    </source>
</evidence>
<protein>
    <submittedName>
        <fullName evidence="8">VanZ family protein</fullName>
    </submittedName>
</protein>
<evidence type="ECO:0000313" key="9">
    <source>
        <dbReference type="Proteomes" id="UP000260943"/>
    </source>
</evidence>
<dbReference type="InterPro" id="IPR053150">
    <property type="entry name" value="Teicoplanin_resist-assoc"/>
</dbReference>
<keyword evidence="3 5" id="KW-1133">Transmembrane helix</keyword>
<accession>A0A3E4QSF1</accession>
<feature type="transmembrane region" description="Helical" evidence="5">
    <location>
        <begin position="287"/>
        <end position="317"/>
    </location>
</feature>
<dbReference type="PANTHER" id="PTHR36834:SF1">
    <property type="entry name" value="INTEGRAL MEMBRANE PROTEIN"/>
    <property type="match status" value="1"/>
</dbReference>
<evidence type="ECO:0000256" key="5">
    <source>
        <dbReference type="SAM" id="Phobius"/>
    </source>
</evidence>
<keyword evidence="4 5" id="KW-0472">Membrane</keyword>
<feature type="transmembrane region" description="Helical" evidence="5">
    <location>
        <begin position="46"/>
        <end position="64"/>
    </location>
</feature>
<dbReference type="Pfam" id="PF06271">
    <property type="entry name" value="RDD"/>
    <property type="match status" value="1"/>
</dbReference>
<feature type="transmembrane region" description="Helical" evidence="5">
    <location>
        <begin position="12"/>
        <end position="34"/>
    </location>
</feature>
<evidence type="ECO:0000256" key="1">
    <source>
        <dbReference type="ARBA" id="ARBA00004141"/>
    </source>
</evidence>
<feature type="transmembrane region" description="Helical" evidence="5">
    <location>
        <begin position="129"/>
        <end position="151"/>
    </location>
</feature>
<dbReference type="RefSeq" id="WP_117679610.1">
    <property type="nucleotide sequence ID" value="NZ_CAJJKC010000001.1"/>
</dbReference>
<name>A0A3E4QSF1_9ACTN</name>
<comment type="subcellular location">
    <subcellularLocation>
        <location evidence="1">Membrane</location>
        <topology evidence="1">Multi-pass membrane protein</topology>
    </subcellularLocation>
</comment>
<feature type="domain" description="VanZ-like" evidence="6">
    <location>
        <begin position="52"/>
        <end position="180"/>
    </location>
</feature>
<feature type="transmembrane region" description="Helical" evidence="5">
    <location>
        <begin position="97"/>
        <end position="117"/>
    </location>
</feature>
<evidence type="ECO:0000256" key="2">
    <source>
        <dbReference type="ARBA" id="ARBA00022692"/>
    </source>
</evidence>
<dbReference type="GO" id="GO:0016020">
    <property type="term" value="C:membrane"/>
    <property type="evidence" value="ECO:0007669"/>
    <property type="project" value="UniProtKB-SubCell"/>
</dbReference>
<feature type="domain" description="RDD" evidence="7">
    <location>
        <begin position="198"/>
        <end position="315"/>
    </location>
</feature>
<dbReference type="EMBL" id="QSRJ01000006">
    <property type="protein sequence ID" value="RGL10110.1"/>
    <property type="molecule type" value="Genomic_DNA"/>
</dbReference>
<dbReference type="PANTHER" id="PTHR36834">
    <property type="entry name" value="MEMBRANE PROTEIN-RELATED"/>
    <property type="match status" value="1"/>
</dbReference>
<gene>
    <name evidence="8" type="ORF">DXC81_05855</name>
</gene>
<feature type="transmembrane region" description="Helical" evidence="5">
    <location>
        <begin position="205"/>
        <end position="230"/>
    </location>
</feature>
<evidence type="ECO:0000259" key="7">
    <source>
        <dbReference type="Pfam" id="PF06271"/>
    </source>
</evidence>
<keyword evidence="2 5" id="KW-0812">Transmembrane</keyword>
<feature type="transmembrane region" description="Helical" evidence="5">
    <location>
        <begin position="163"/>
        <end position="184"/>
    </location>
</feature>
<dbReference type="Proteomes" id="UP000260943">
    <property type="component" value="Unassembled WGS sequence"/>
</dbReference>
<dbReference type="InterPro" id="IPR010432">
    <property type="entry name" value="RDD"/>
</dbReference>